<evidence type="ECO:0000313" key="3">
    <source>
        <dbReference type="EMBL" id="TDG69081.1"/>
    </source>
</evidence>
<organism evidence="3 4">
    <name type="scientific">Leuconostoc fallax</name>
    <dbReference type="NCBI Taxonomy" id="1251"/>
    <lineage>
        <taxon>Bacteria</taxon>
        <taxon>Bacillati</taxon>
        <taxon>Bacillota</taxon>
        <taxon>Bacilli</taxon>
        <taxon>Lactobacillales</taxon>
        <taxon>Lactobacillaceae</taxon>
        <taxon>Leuconostoc</taxon>
    </lineage>
</organism>
<comment type="similarity">
    <text evidence="1">Belongs to the DltD family.</text>
</comment>
<accession>A0A4R5NA09</accession>
<name>A0A4R5NA09_9LACO</name>
<dbReference type="NCBIfam" id="TIGR04092">
    <property type="entry name" value="LTA_DltD"/>
    <property type="match status" value="1"/>
</dbReference>
<gene>
    <name evidence="3" type="ORF">C5L23_001212</name>
</gene>
<dbReference type="GO" id="GO:0005886">
    <property type="term" value="C:plasma membrane"/>
    <property type="evidence" value="ECO:0007669"/>
    <property type="project" value="UniProtKB-UniRule"/>
</dbReference>
<comment type="caution">
    <text evidence="3">The sequence shown here is derived from an EMBL/GenBank/DDBJ whole genome shotgun (WGS) entry which is preliminary data.</text>
</comment>
<dbReference type="PANTHER" id="PTHR40039">
    <property type="entry name" value="PROTEIN DLTD"/>
    <property type="match status" value="1"/>
</dbReference>
<keyword evidence="2" id="KW-1133">Transmembrane helix</keyword>
<dbReference type="AlphaFoldDB" id="A0A4R5NA09"/>
<dbReference type="GO" id="GO:0070395">
    <property type="term" value="P:lipoteichoic acid biosynthetic process"/>
    <property type="evidence" value="ECO:0007669"/>
    <property type="project" value="UniProtKB-UniRule"/>
</dbReference>
<feature type="transmembrane region" description="Helical" evidence="2">
    <location>
        <begin position="7"/>
        <end position="31"/>
    </location>
</feature>
<keyword evidence="1" id="KW-1003">Cell membrane</keyword>
<dbReference type="EMBL" id="PUFI01000007">
    <property type="protein sequence ID" value="TDG69081.1"/>
    <property type="molecule type" value="Genomic_DNA"/>
</dbReference>
<comment type="pathway">
    <text evidence="1">Cell wall biogenesis; lipoteichoic acid biosynthesis.</text>
</comment>
<keyword evidence="2" id="KW-0812">Transmembrane</keyword>
<evidence type="ECO:0000313" key="4">
    <source>
        <dbReference type="Proteomes" id="UP000295681"/>
    </source>
</evidence>
<proteinExistence type="inferred from homology"/>
<dbReference type="RefSeq" id="WP_133264244.1">
    <property type="nucleotide sequence ID" value="NZ_JAGYGP010000004.1"/>
</dbReference>
<evidence type="ECO:0000256" key="1">
    <source>
        <dbReference type="PIRNR" id="PIRNR021438"/>
    </source>
</evidence>
<keyword evidence="4" id="KW-1185">Reference proteome</keyword>
<protein>
    <recommendedName>
        <fullName evidence="1">Protein DltD</fullName>
    </recommendedName>
</protein>
<dbReference type="STRING" id="907931.GCA_000165675_01180"/>
<sequence length="429" mass="49774">MKEKRGLWWIFGPVIIAFIMVIFLFLAPFSLHYSSNQKLKDASVSFSKDVFKGQTVKMAAFNNKTTHYVPFFGSSELLRMDALHPAILAAKYHRSYQPFLLGMAGTQSLTHYLSMQGIQPALHKKQAVFVISQQWFTKQGMQKWAFDSFYSPLQTVQWLQQAKSDNATDQYVAQRLLSQDQIKSSYTLEPMVRKIKENKPLTKTDMTLLNVQKRMLLSEDGLFSNLPVGHNWHKKVLTGTKRLPEQEQHSVLEQYAIQAGEKATKNSRFGIRSGFYQHRVAPDLDKLRQSQTKFDYRESIEYADFQTVLQEFAKNQTDVMFVIQPVNKKWSNYTGLDTKMYQQSVDKVKHQLVSQGFTNIADLSKDGAKPYFMEDTIHIGWRGWLAADQKINPFLTKGYQKPNYRLNNDYLTKKWQNLNPTEKNLLAFQ</sequence>
<dbReference type="PANTHER" id="PTHR40039:SF1">
    <property type="entry name" value="PROTEIN DLTD"/>
    <property type="match status" value="1"/>
</dbReference>
<dbReference type="UniPathway" id="UPA00556"/>
<evidence type="ECO:0000256" key="2">
    <source>
        <dbReference type="SAM" id="Phobius"/>
    </source>
</evidence>
<reference evidence="3 4" key="1">
    <citation type="journal article" date="2019" name="Appl. Microbiol. Biotechnol.">
        <title>Uncovering carbohydrate metabolism through a genotype-phenotype association study of 56 lactic acid bacteria genomes.</title>
        <authorList>
            <person name="Buron-Moles G."/>
            <person name="Chailyan A."/>
            <person name="Dolejs I."/>
            <person name="Forster J."/>
            <person name="Miks M.H."/>
        </authorList>
    </citation>
    <scope>NUCLEOTIDE SEQUENCE [LARGE SCALE GENOMIC DNA]</scope>
    <source>
        <strain evidence="3 4">ATCC 700006</strain>
    </source>
</reference>
<dbReference type="Proteomes" id="UP000295681">
    <property type="component" value="Unassembled WGS sequence"/>
</dbReference>
<dbReference type="InterPro" id="IPR023896">
    <property type="entry name" value="LTA_DltD"/>
</dbReference>
<dbReference type="InterPro" id="IPR006998">
    <property type="entry name" value="DltD"/>
</dbReference>
<keyword evidence="1 2" id="KW-0472">Membrane</keyword>
<dbReference type="Pfam" id="PF04914">
    <property type="entry name" value="DltD"/>
    <property type="match status" value="1"/>
</dbReference>
<dbReference type="PIRSF" id="PIRSF021438">
    <property type="entry name" value="DltD"/>
    <property type="match status" value="1"/>
</dbReference>